<dbReference type="Gene3D" id="1.10.1660.10">
    <property type="match status" value="1"/>
</dbReference>
<dbReference type="GO" id="GO:0006355">
    <property type="term" value="P:regulation of DNA-templated transcription"/>
    <property type="evidence" value="ECO:0007669"/>
    <property type="project" value="InterPro"/>
</dbReference>
<organism evidence="2 3">
    <name type="scientific">Sphingobium yanoikuyae</name>
    <name type="common">Sphingomonas yanoikuyae</name>
    <dbReference type="NCBI Taxonomy" id="13690"/>
    <lineage>
        <taxon>Bacteria</taxon>
        <taxon>Pseudomonadati</taxon>
        <taxon>Pseudomonadota</taxon>
        <taxon>Alphaproteobacteria</taxon>
        <taxon>Sphingomonadales</taxon>
        <taxon>Sphingomonadaceae</taxon>
        <taxon>Sphingobium</taxon>
    </lineage>
</organism>
<reference evidence="2 3" key="1">
    <citation type="submission" date="2017-10" db="EMBL/GenBank/DDBJ databases">
        <title>Sphingobium yanoikuyae S72.</title>
        <authorList>
            <person name="Sanchez E."/>
            <person name="Bustos P."/>
            <person name="Mendoza P."/>
            <person name="Guo X."/>
            <person name="Mendoza A."/>
        </authorList>
    </citation>
    <scope>NUCLEOTIDE SEQUENCE [LARGE SCALE GENOMIC DNA]</scope>
    <source>
        <strain evidence="2 3">S72</strain>
    </source>
</reference>
<dbReference type="SUPFAM" id="SSF46955">
    <property type="entry name" value="Putative DNA-binding domain"/>
    <property type="match status" value="1"/>
</dbReference>
<dbReference type="Proteomes" id="UP000219422">
    <property type="component" value="Chromosome"/>
</dbReference>
<sequence length="173" mass="19463">MEGGYSALELSWLAGFKTTVMLNYLERSGIFEPEIDRAPHHGKKRTYSFRDLIVLRSIKRLLDMGLRPKRIEKAIKTFYKIENLPEDFDALLAFSRKAGMFVVNGSDVLYCESPETIVDLTKEGQLEMAFVLDIPGTLGGVALAAQEYRRRRDANPAAQKAAVLQTVTKKHGL</sequence>
<dbReference type="GO" id="GO:0003677">
    <property type="term" value="F:DNA binding"/>
    <property type="evidence" value="ECO:0007669"/>
    <property type="project" value="InterPro"/>
</dbReference>
<dbReference type="GeneID" id="57779384"/>
<evidence type="ECO:0000313" key="2">
    <source>
        <dbReference type="EMBL" id="ATI82267.1"/>
    </source>
</evidence>
<feature type="domain" description="HTH merR-type" evidence="1">
    <location>
        <begin position="9"/>
        <end position="75"/>
    </location>
</feature>
<evidence type="ECO:0000259" key="1">
    <source>
        <dbReference type="Pfam" id="PF13411"/>
    </source>
</evidence>
<protein>
    <recommendedName>
        <fullName evidence="1">HTH merR-type domain-containing protein</fullName>
    </recommendedName>
</protein>
<proteinExistence type="predicted"/>
<evidence type="ECO:0000313" key="3">
    <source>
        <dbReference type="Proteomes" id="UP000219422"/>
    </source>
</evidence>
<dbReference type="Pfam" id="PF13411">
    <property type="entry name" value="MerR_1"/>
    <property type="match status" value="1"/>
</dbReference>
<name>A0A291N4G1_SPHYA</name>
<dbReference type="EMBL" id="CP023741">
    <property type="protein sequence ID" value="ATI82267.1"/>
    <property type="molecule type" value="Genomic_DNA"/>
</dbReference>
<dbReference type="InterPro" id="IPR000551">
    <property type="entry name" value="MerR-type_HTH_dom"/>
</dbReference>
<gene>
    <name evidence="2" type="ORF">A6768_21235</name>
</gene>
<dbReference type="AlphaFoldDB" id="A0A291N4G1"/>
<dbReference type="KEGG" id="sya:A6768_21235"/>
<dbReference type="InterPro" id="IPR009061">
    <property type="entry name" value="DNA-bd_dom_put_sf"/>
</dbReference>
<dbReference type="RefSeq" id="WP_097384934.1">
    <property type="nucleotide sequence ID" value="NZ_CP023741.1"/>
</dbReference>
<accession>A0A291N4G1</accession>